<dbReference type="CDD" id="cd06552">
    <property type="entry name" value="ASCH_yqfb_like"/>
    <property type="match status" value="1"/>
</dbReference>
<proteinExistence type="predicted"/>
<evidence type="ECO:0000313" key="2">
    <source>
        <dbReference type="EMBL" id="HEM67003.1"/>
    </source>
</evidence>
<dbReference type="EMBL" id="DSEU01000040">
    <property type="protein sequence ID" value="HEM67003.1"/>
    <property type="molecule type" value="Genomic_DNA"/>
</dbReference>
<dbReference type="InterPro" id="IPR007374">
    <property type="entry name" value="ASCH_domain"/>
</dbReference>
<dbReference type="PANTHER" id="PTHR42250:SF1">
    <property type="entry name" value="ASCH DOMAIN-CONTAINING PROTEIN"/>
    <property type="match status" value="1"/>
</dbReference>
<dbReference type="Gene3D" id="2.30.130.30">
    <property type="entry name" value="Hypothetical protein"/>
    <property type="match status" value="1"/>
</dbReference>
<dbReference type="PANTHER" id="PTHR42250">
    <property type="entry name" value="ASCH DOMAIN-CONTAINING PROTEIN"/>
    <property type="match status" value="1"/>
</dbReference>
<sequence length="103" mass="11783">MKKLIFKLHYAGKILTGEKITTIRLSTNLKEDDVVEVYAGHVRIGKAKIKKVYRKKLSELTEEEIKADGFNSREDLLKSLAKIYGNKVISSNPQVYVIEFQLV</sequence>
<dbReference type="SUPFAM" id="SSF88697">
    <property type="entry name" value="PUA domain-like"/>
    <property type="match status" value="1"/>
</dbReference>
<reference evidence="2" key="1">
    <citation type="journal article" date="2020" name="mSystems">
        <title>Genome- and Community-Level Interaction Insights into Carbon Utilization and Element Cycling Functions of Hydrothermarchaeota in Hydrothermal Sediment.</title>
        <authorList>
            <person name="Zhou Z."/>
            <person name="Liu Y."/>
            <person name="Xu W."/>
            <person name="Pan J."/>
            <person name="Luo Z.H."/>
            <person name="Li M."/>
        </authorList>
    </citation>
    <scope>NUCLEOTIDE SEQUENCE [LARGE SCALE GENOMIC DNA]</scope>
    <source>
        <strain evidence="2">SpSt-125</strain>
    </source>
</reference>
<feature type="domain" description="ASCH" evidence="1">
    <location>
        <begin position="4"/>
        <end position="103"/>
    </location>
</feature>
<gene>
    <name evidence="2" type="ORF">ENO26_05500</name>
</gene>
<evidence type="ECO:0000259" key="1">
    <source>
        <dbReference type="SMART" id="SM01022"/>
    </source>
</evidence>
<dbReference type="AlphaFoldDB" id="A0A7J2U419"/>
<comment type="caution">
    <text evidence="2">The sequence shown here is derived from an EMBL/GenBank/DDBJ whole genome shotgun (WGS) entry which is preliminary data.</text>
</comment>
<name>A0A7J2U419_9CREN</name>
<accession>A0A7J2U419</accession>
<protein>
    <submittedName>
        <fullName evidence="2">ASCH domain-containing protein</fullName>
    </submittedName>
</protein>
<organism evidence="2">
    <name type="scientific">Ignisphaera aggregans</name>
    <dbReference type="NCBI Taxonomy" id="334771"/>
    <lineage>
        <taxon>Archaea</taxon>
        <taxon>Thermoproteota</taxon>
        <taxon>Thermoprotei</taxon>
        <taxon>Desulfurococcales</taxon>
        <taxon>Desulfurococcaceae</taxon>
        <taxon>Ignisphaera</taxon>
    </lineage>
</organism>
<dbReference type="Pfam" id="PF04266">
    <property type="entry name" value="ASCH"/>
    <property type="match status" value="1"/>
</dbReference>
<dbReference type="InterPro" id="IPR015947">
    <property type="entry name" value="PUA-like_sf"/>
</dbReference>
<dbReference type="SMART" id="SM01022">
    <property type="entry name" value="ASCH"/>
    <property type="match status" value="1"/>
</dbReference>